<evidence type="ECO:0000313" key="1">
    <source>
        <dbReference type="EMBL" id="TVT51617.1"/>
    </source>
</evidence>
<protein>
    <submittedName>
        <fullName evidence="1">Uncharacterized protein</fullName>
    </submittedName>
</protein>
<proteinExistence type="predicted"/>
<reference evidence="1 2" key="2">
    <citation type="submission" date="2019-08" db="EMBL/GenBank/DDBJ databases">
        <title>Amycolatopsis acidicola sp. nov., isolated from peat swamp forest soil.</title>
        <authorList>
            <person name="Srisuk N."/>
        </authorList>
    </citation>
    <scope>NUCLEOTIDE SEQUENCE [LARGE SCALE GENOMIC DNA]</scope>
    <source>
        <strain evidence="1 2">TBRC 6029</strain>
    </source>
</reference>
<comment type="caution">
    <text evidence="1">The sequence shown here is derived from an EMBL/GenBank/DDBJ whole genome shotgun (WGS) entry which is preliminary data.</text>
</comment>
<dbReference type="Proteomes" id="UP000320011">
    <property type="component" value="Unassembled WGS sequence"/>
</dbReference>
<evidence type="ECO:0000313" key="2">
    <source>
        <dbReference type="Proteomes" id="UP000320011"/>
    </source>
</evidence>
<reference evidence="1 2" key="1">
    <citation type="submission" date="2019-07" db="EMBL/GenBank/DDBJ databases">
        <authorList>
            <person name="Duangmal K."/>
            <person name="Teo W.F.A."/>
        </authorList>
    </citation>
    <scope>NUCLEOTIDE SEQUENCE [LARGE SCALE GENOMIC DNA]</scope>
    <source>
        <strain evidence="1 2">TBRC 6029</strain>
    </source>
</reference>
<organism evidence="1 2">
    <name type="scientific">Amycolatopsis rhizosphaerae</name>
    <dbReference type="NCBI Taxonomy" id="2053003"/>
    <lineage>
        <taxon>Bacteria</taxon>
        <taxon>Bacillati</taxon>
        <taxon>Actinomycetota</taxon>
        <taxon>Actinomycetes</taxon>
        <taxon>Pseudonocardiales</taxon>
        <taxon>Pseudonocardiaceae</taxon>
        <taxon>Amycolatopsis</taxon>
    </lineage>
</organism>
<name>A0A558CS72_9PSEU</name>
<gene>
    <name evidence="1" type="ORF">FNH05_14505</name>
</gene>
<sequence length="89" mass="9312">MVHATAANDCRLNVRAGADVGSTLLGTLTCLNYTTCVHAGDLPCGPYVTGGVYSCVGPDGRQITDTRWAEVGFRAPEKSYVAVACAAFR</sequence>
<dbReference type="OrthoDB" id="3629463at2"/>
<dbReference type="EMBL" id="VJWX01000120">
    <property type="protein sequence ID" value="TVT51617.1"/>
    <property type="molecule type" value="Genomic_DNA"/>
</dbReference>
<keyword evidence="2" id="KW-1185">Reference proteome</keyword>
<dbReference type="AlphaFoldDB" id="A0A558CS72"/>
<accession>A0A558CS72</accession>